<gene>
    <name evidence="5" type="ORF">ACCB03123</name>
</gene>
<comment type="pathway">
    <text evidence="1">Amino-acid biosynthesis; L-asparagine biosynthesis; L-asparagine from L-aspartate (L-Gln route): step 1/1.</text>
</comment>
<accession>V9IG97</accession>
<evidence type="ECO:0000313" key="5">
    <source>
        <dbReference type="EMBL" id="AEY59531.1"/>
    </source>
</evidence>
<protein>
    <submittedName>
        <fullName evidence="5">Asparagine synthetase</fullName>
    </submittedName>
</protein>
<dbReference type="GO" id="GO:0004066">
    <property type="term" value="F:asparagine synthase (glutamine-hydrolyzing) activity"/>
    <property type="evidence" value="ECO:0007669"/>
    <property type="project" value="InterPro"/>
</dbReference>
<dbReference type="PANTHER" id="PTHR11772">
    <property type="entry name" value="ASPARAGINE SYNTHETASE"/>
    <property type="match status" value="1"/>
</dbReference>
<evidence type="ECO:0000256" key="1">
    <source>
        <dbReference type="ARBA" id="ARBA00005187"/>
    </source>
</evidence>
<dbReference type="AlphaFoldDB" id="V9IG97"/>
<feature type="domain" description="Asparagine synthetase" evidence="4">
    <location>
        <begin position="1"/>
        <end position="36"/>
    </location>
</feature>
<feature type="domain" description="Asparagine synthetase" evidence="4">
    <location>
        <begin position="41"/>
        <end position="187"/>
    </location>
</feature>
<keyword evidence="2" id="KW-0547">Nucleotide-binding</keyword>
<dbReference type="Gene3D" id="3.40.50.620">
    <property type="entry name" value="HUPs"/>
    <property type="match status" value="1"/>
</dbReference>
<dbReference type="InterPro" id="IPR050795">
    <property type="entry name" value="Asn_Synthetase"/>
</dbReference>
<dbReference type="GO" id="GO:0006529">
    <property type="term" value="P:asparagine biosynthetic process"/>
    <property type="evidence" value="ECO:0007669"/>
    <property type="project" value="InterPro"/>
</dbReference>
<dbReference type="EMBL" id="JR041916">
    <property type="protein sequence ID" value="AEY59531.1"/>
    <property type="molecule type" value="mRNA"/>
</dbReference>
<organism evidence="5">
    <name type="scientific">Apis cerana</name>
    <name type="common">Indian honeybee</name>
    <dbReference type="NCBI Taxonomy" id="7461"/>
    <lineage>
        <taxon>Eukaryota</taxon>
        <taxon>Metazoa</taxon>
        <taxon>Ecdysozoa</taxon>
        <taxon>Arthropoda</taxon>
        <taxon>Hexapoda</taxon>
        <taxon>Insecta</taxon>
        <taxon>Pterygota</taxon>
        <taxon>Neoptera</taxon>
        <taxon>Endopterygota</taxon>
        <taxon>Hymenoptera</taxon>
        <taxon>Apocrita</taxon>
        <taxon>Aculeata</taxon>
        <taxon>Apoidea</taxon>
        <taxon>Anthophila</taxon>
        <taxon>Apidae</taxon>
        <taxon>Apis</taxon>
    </lineage>
</organism>
<reference evidence="5" key="1">
    <citation type="submission" date="2011-11" db="EMBL/GenBank/DDBJ databases">
        <title>Decoding the brain transcriptome of the Eastern honeybee (Apis cerana) based on pyrosequencing.</title>
        <authorList>
            <person name="Sun L."/>
            <person name="Zheng H."/>
            <person name="Wang Y."/>
            <person name="Xie X."/>
            <person name="Zhu Y."/>
            <person name="Gu W."/>
            <person name="Wang S."/>
        </authorList>
    </citation>
    <scope>NUCLEOTIDE SEQUENCE</scope>
    <source>
        <tissue evidence="5">Brain</tissue>
    </source>
</reference>
<dbReference type="Pfam" id="PF00733">
    <property type="entry name" value="Asn_synthase"/>
    <property type="match status" value="2"/>
</dbReference>
<dbReference type="InterPro" id="IPR014729">
    <property type="entry name" value="Rossmann-like_a/b/a_fold"/>
</dbReference>
<proteinExistence type="evidence at transcript level"/>
<evidence type="ECO:0000259" key="4">
    <source>
        <dbReference type="Pfam" id="PF00733"/>
    </source>
</evidence>
<dbReference type="GO" id="GO:0005829">
    <property type="term" value="C:cytosol"/>
    <property type="evidence" value="ECO:0007669"/>
    <property type="project" value="TreeGrafter"/>
</dbReference>
<sequence>MYLISRYIKQNTATTVIFSGEGADELAQGYIYFRDAPNPIEAHNESVRLLKDIYLYDGLRADRTTSAFSLELRVPFLDIQFTNYYLSLDPASRQPQGGIEKYLLRSAFNDTNLLPSNILWRHKEAFSDGVTSIKKSLFHVIHDIVNACISDEELQKAHSKFPHCTPKTKEALYYRKIFEKYYKGQAENFVPYFWMPRWVKGISDPSARFIIHYAADVKNNQKENEKRLKI</sequence>
<dbReference type="SUPFAM" id="SSF52402">
    <property type="entry name" value="Adenine nucleotide alpha hydrolases-like"/>
    <property type="match status" value="1"/>
</dbReference>
<dbReference type="InterPro" id="IPR001962">
    <property type="entry name" value="Asn_synthase"/>
</dbReference>
<keyword evidence="3" id="KW-0067">ATP-binding</keyword>
<dbReference type="GO" id="GO:0005524">
    <property type="term" value="F:ATP binding"/>
    <property type="evidence" value="ECO:0007669"/>
    <property type="project" value="UniProtKB-KW"/>
</dbReference>
<evidence type="ECO:0000256" key="3">
    <source>
        <dbReference type="ARBA" id="ARBA00022840"/>
    </source>
</evidence>
<name>V9IG97_APICE</name>
<dbReference type="CDD" id="cd01991">
    <property type="entry name" value="Asn_synthase_B_C"/>
    <property type="match status" value="1"/>
</dbReference>
<evidence type="ECO:0000256" key="2">
    <source>
        <dbReference type="ARBA" id="ARBA00022741"/>
    </source>
</evidence>
<dbReference type="PANTHER" id="PTHR11772:SF23">
    <property type="entry name" value="ASPARAGINE SYNTHETASE [GLUTAMINE-HYDROLYZING]"/>
    <property type="match status" value="1"/>
</dbReference>